<gene>
    <name evidence="1" type="ORF">P872_19895</name>
</gene>
<dbReference type="EMBL" id="AWXR01000045">
    <property type="protein sequence ID" value="ERM81620.1"/>
    <property type="molecule type" value="Genomic_DNA"/>
</dbReference>
<organism evidence="1 2">
    <name type="scientific">Rhodonellum psychrophilum GCM71 = DSM 17998</name>
    <dbReference type="NCBI Taxonomy" id="1123057"/>
    <lineage>
        <taxon>Bacteria</taxon>
        <taxon>Pseudomonadati</taxon>
        <taxon>Bacteroidota</taxon>
        <taxon>Cytophagia</taxon>
        <taxon>Cytophagales</taxon>
        <taxon>Cytophagaceae</taxon>
        <taxon>Rhodonellum</taxon>
    </lineage>
</organism>
<keyword evidence="2" id="KW-1185">Reference proteome</keyword>
<evidence type="ECO:0000313" key="2">
    <source>
        <dbReference type="Proteomes" id="UP000016843"/>
    </source>
</evidence>
<dbReference type="Proteomes" id="UP000016843">
    <property type="component" value="Unassembled WGS sequence"/>
</dbReference>
<proteinExistence type="predicted"/>
<reference evidence="1 2" key="1">
    <citation type="journal article" date="2013" name="Genome Announc.">
        <title>Draft Genome Sequence of the Psychrophilic and Alkaliphilic Rhodonellum psychrophilum Strain GCM71T.</title>
        <authorList>
            <person name="Hauptmann A.L."/>
            <person name="Glaring M.A."/>
            <person name="Hallin P.F."/>
            <person name="Prieme A."/>
            <person name="Stougaard P."/>
        </authorList>
    </citation>
    <scope>NUCLEOTIDE SEQUENCE [LARGE SCALE GENOMIC DNA]</scope>
    <source>
        <strain evidence="1 2">GCM71</strain>
    </source>
</reference>
<evidence type="ECO:0000313" key="1">
    <source>
        <dbReference type="EMBL" id="ERM81620.1"/>
    </source>
</evidence>
<protein>
    <submittedName>
        <fullName evidence="1">Uncharacterized protein</fullName>
    </submittedName>
</protein>
<name>U5BM98_9BACT</name>
<accession>U5BM98</accession>
<comment type="caution">
    <text evidence="1">The sequence shown here is derived from an EMBL/GenBank/DDBJ whole genome shotgun (WGS) entry which is preliminary data.</text>
</comment>
<sequence>MGACFLFDNVDQPIKKGNAAFFGFFPTIKQRIVQGWI</sequence>
<dbReference type="AlphaFoldDB" id="U5BM98"/>